<feature type="coiled-coil region" evidence="1">
    <location>
        <begin position="127"/>
        <end position="154"/>
    </location>
</feature>
<dbReference type="Gene3D" id="1.20.120.1490">
    <property type="match status" value="1"/>
</dbReference>
<organism evidence="3 4">
    <name type="scientific">Thiolapillus brandeum</name>
    <dbReference type="NCBI Taxonomy" id="1076588"/>
    <lineage>
        <taxon>Bacteria</taxon>
        <taxon>Pseudomonadati</taxon>
        <taxon>Pseudomonadota</taxon>
        <taxon>Gammaproteobacteria</taxon>
        <taxon>Chromatiales</taxon>
        <taxon>Sedimenticolaceae</taxon>
        <taxon>Thiolapillus</taxon>
    </lineage>
</organism>
<reference evidence="3 4" key="1">
    <citation type="journal article" date="2014" name="PLoS ONE">
        <title>Physiological and genomic features of a novel sulfur-oxidizing gammaproteobacterium belonging to a previously uncultivated symbiotic lineage isolated from a hydrothermal vent.</title>
        <authorList>
            <person name="Nunoura T."/>
            <person name="Takaki Y."/>
            <person name="Kazama H."/>
            <person name="Kakuta J."/>
            <person name="Shimamura S."/>
            <person name="Makita H."/>
            <person name="Hirai M."/>
            <person name="Miyazaki M."/>
            <person name="Takai K."/>
        </authorList>
    </citation>
    <scope>NUCLEOTIDE SEQUENCE [LARGE SCALE GENOMIC DNA]</scope>
    <source>
        <strain evidence="3 4">Hiromi1</strain>
    </source>
</reference>
<dbReference type="EMBL" id="AP012273">
    <property type="protein sequence ID" value="BAO43620.1"/>
    <property type="molecule type" value="Genomic_DNA"/>
</dbReference>
<evidence type="ECO:0000256" key="1">
    <source>
        <dbReference type="SAM" id="Coils"/>
    </source>
</evidence>
<dbReference type="KEGG" id="tbn:TBH_C0682"/>
<evidence type="ECO:0000313" key="3">
    <source>
        <dbReference type="EMBL" id="BAO43620.1"/>
    </source>
</evidence>
<keyword evidence="1" id="KW-0175">Coiled coil</keyword>
<protein>
    <recommendedName>
        <fullName evidence="5">Periplasmic heavy metal sensor</fullName>
    </recommendedName>
</protein>
<evidence type="ECO:0000313" key="4">
    <source>
        <dbReference type="Proteomes" id="UP000031631"/>
    </source>
</evidence>
<keyword evidence="2" id="KW-0472">Membrane</keyword>
<gene>
    <name evidence="3" type="ORF">TBH_C0682</name>
</gene>
<proteinExistence type="predicted"/>
<keyword evidence="2" id="KW-1133">Transmembrane helix</keyword>
<dbReference type="AlphaFoldDB" id="A0A7U6GHB2"/>
<dbReference type="Proteomes" id="UP000031631">
    <property type="component" value="Chromosome"/>
</dbReference>
<feature type="transmembrane region" description="Helical" evidence="2">
    <location>
        <begin position="70"/>
        <end position="91"/>
    </location>
</feature>
<name>A0A7U6GHB2_9GAMM</name>
<keyword evidence="4" id="KW-1185">Reference proteome</keyword>
<evidence type="ECO:0008006" key="5">
    <source>
        <dbReference type="Google" id="ProtNLM"/>
    </source>
</evidence>
<dbReference type="GO" id="GO:0042597">
    <property type="term" value="C:periplasmic space"/>
    <property type="evidence" value="ECO:0007669"/>
    <property type="project" value="InterPro"/>
</dbReference>
<dbReference type="InterPro" id="IPR012899">
    <property type="entry name" value="LTXXQ"/>
</dbReference>
<accession>A0A7U6GHB2</accession>
<keyword evidence="2" id="KW-0812">Transmembrane</keyword>
<evidence type="ECO:0000256" key="2">
    <source>
        <dbReference type="SAM" id="Phobius"/>
    </source>
</evidence>
<sequence length="225" mass="25378">MTMFLCACQGGIPGLLFDFIIPNTSPDNKAVNHSLTKWLSTDKCHLPGHWILEPPKHTEAIQMNSKPRKLILTAALILSLGSAWAGLGNYWNSSTAAMPPLGNMLDQKLIDELDLNETQQAALAQIHQQTQANVHAVQKEMQALRQRLDKELAKDVPDLRKAFEDGLEARQATVLNAVNLGRETRLDFYDSLDPEQKRMVADRMELSLTRLDRLRQFLMQLLLAR</sequence>
<dbReference type="Pfam" id="PF07813">
    <property type="entry name" value="LTXXQ"/>
    <property type="match status" value="1"/>
</dbReference>